<dbReference type="PANTHER" id="PTHR30455">
    <property type="entry name" value="TRANSCRIPTIONAL REPRESSOR NRDR"/>
    <property type="match status" value="1"/>
</dbReference>
<dbReference type="HAMAP" id="MF_00440">
    <property type="entry name" value="NrdR"/>
    <property type="match status" value="1"/>
</dbReference>
<gene>
    <name evidence="8 10" type="primary">nrdR</name>
    <name evidence="10" type="ORF">KAK10_05610</name>
</gene>
<feature type="domain" description="ATP-cone" evidence="9">
    <location>
        <begin position="49"/>
        <end position="139"/>
    </location>
</feature>
<comment type="cofactor">
    <cofactor evidence="8">
        <name>Zn(2+)</name>
        <dbReference type="ChEBI" id="CHEBI:29105"/>
    </cofactor>
    <text evidence="8">Binds 1 zinc ion.</text>
</comment>
<evidence type="ECO:0000256" key="3">
    <source>
        <dbReference type="ARBA" id="ARBA00022833"/>
    </source>
</evidence>
<dbReference type="Proteomes" id="UP001057481">
    <property type="component" value="Unassembled WGS sequence"/>
</dbReference>
<dbReference type="EMBL" id="JAGMVS010000063">
    <property type="protein sequence ID" value="MCM2437383.1"/>
    <property type="molecule type" value="Genomic_DNA"/>
</dbReference>
<organism evidence="10 11">
    <name type="scientific">Periweissella beninensis</name>
    <dbReference type="NCBI Taxonomy" id="504936"/>
    <lineage>
        <taxon>Bacteria</taxon>
        <taxon>Bacillati</taxon>
        <taxon>Bacillota</taxon>
        <taxon>Bacilli</taxon>
        <taxon>Lactobacillales</taxon>
        <taxon>Lactobacillaceae</taxon>
        <taxon>Periweissella</taxon>
    </lineage>
</organism>
<keyword evidence="2 8" id="KW-0547">Nucleotide-binding</keyword>
<dbReference type="Pfam" id="PF03477">
    <property type="entry name" value="ATP-cone"/>
    <property type="match status" value="1"/>
</dbReference>
<keyword evidence="7 8" id="KW-0804">Transcription</keyword>
<evidence type="ECO:0000259" key="9">
    <source>
        <dbReference type="PROSITE" id="PS51161"/>
    </source>
</evidence>
<evidence type="ECO:0000256" key="4">
    <source>
        <dbReference type="ARBA" id="ARBA00022840"/>
    </source>
</evidence>
<dbReference type="InterPro" id="IPR005144">
    <property type="entry name" value="ATP-cone_dom"/>
</dbReference>
<evidence type="ECO:0000256" key="8">
    <source>
        <dbReference type="HAMAP-Rule" id="MF_00440"/>
    </source>
</evidence>
<keyword evidence="8" id="KW-0863">Zinc-finger</keyword>
<evidence type="ECO:0000313" key="10">
    <source>
        <dbReference type="EMBL" id="MCM2437383.1"/>
    </source>
</evidence>
<dbReference type="InterPro" id="IPR003796">
    <property type="entry name" value="RNR_NrdR-like"/>
</dbReference>
<evidence type="ECO:0000313" key="11">
    <source>
        <dbReference type="Proteomes" id="UP001057481"/>
    </source>
</evidence>
<keyword evidence="8" id="KW-0479">Metal-binding</keyword>
<keyword evidence="1 8" id="KW-0678">Repressor</keyword>
<protein>
    <recommendedName>
        <fullName evidence="8">Transcriptional repressor NrdR</fullName>
    </recommendedName>
</protein>
<evidence type="ECO:0000256" key="1">
    <source>
        <dbReference type="ARBA" id="ARBA00022491"/>
    </source>
</evidence>
<comment type="function">
    <text evidence="8">Negatively regulates transcription of bacterial ribonucleotide reductase nrd genes and operons by binding to NrdR-boxes.</text>
</comment>
<dbReference type="PROSITE" id="PS51161">
    <property type="entry name" value="ATP_CONE"/>
    <property type="match status" value="1"/>
</dbReference>
<comment type="caution">
    <text evidence="10">The sequence shown here is derived from an EMBL/GenBank/DDBJ whole genome shotgun (WGS) entry which is preliminary data.</text>
</comment>
<keyword evidence="3 8" id="KW-0862">Zinc</keyword>
<dbReference type="PANTHER" id="PTHR30455:SF2">
    <property type="entry name" value="TRANSCRIPTIONAL REPRESSOR NRDR"/>
    <property type="match status" value="1"/>
</dbReference>
<evidence type="ECO:0000256" key="5">
    <source>
        <dbReference type="ARBA" id="ARBA00023015"/>
    </source>
</evidence>
<dbReference type="NCBIfam" id="TIGR00244">
    <property type="entry name" value="transcriptional regulator NrdR"/>
    <property type="match status" value="1"/>
</dbReference>
<feature type="zinc finger region" evidence="8">
    <location>
        <begin position="3"/>
        <end position="34"/>
    </location>
</feature>
<reference evidence="10" key="1">
    <citation type="submission" date="2021-04" db="EMBL/GenBank/DDBJ databases">
        <title>Taxonomic assessment of Weissella genus.</title>
        <authorList>
            <person name="Fanelli F."/>
            <person name="Chieffi D."/>
            <person name="Dell'Aquila A."/>
            <person name="Gyu-Sung C."/>
            <person name="Franz C.M.A.P."/>
            <person name="Fusco V."/>
        </authorList>
    </citation>
    <scope>NUCLEOTIDE SEQUENCE</scope>
    <source>
        <strain evidence="10">LMG 25373</strain>
    </source>
</reference>
<accession>A0ABT0VHS0</accession>
<evidence type="ECO:0000256" key="2">
    <source>
        <dbReference type="ARBA" id="ARBA00022741"/>
    </source>
</evidence>
<proteinExistence type="inferred from homology"/>
<keyword evidence="5 8" id="KW-0805">Transcription regulation</keyword>
<dbReference type="Pfam" id="PF22811">
    <property type="entry name" value="Zn_ribbon_NrdR"/>
    <property type="match status" value="1"/>
</dbReference>
<sequence>MQCPSCQYNDTRVVDSRPADDGRAIRRRRECPHCGTRFTTFERLETTPLFVIKNDGSREEFNGDKLLRGLVRAAEKRPIKSDRLMLVVGQVEKDLRKLGESEVTSQIIGEYALKYLSDIDDIAYIRFSSVYKHFDSVEIFLKELQDIVIDKEDKES</sequence>
<evidence type="ECO:0000256" key="6">
    <source>
        <dbReference type="ARBA" id="ARBA00023125"/>
    </source>
</evidence>
<dbReference type="InterPro" id="IPR055173">
    <property type="entry name" value="NrdR-like_N"/>
</dbReference>
<keyword evidence="11" id="KW-1185">Reference proteome</keyword>
<keyword evidence="4 8" id="KW-0067">ATP-binding</keyword>
<evidence type="ECO:0000256" key="7">
    <source>
        <dbReference type="ARBA" id="ARBA00023163"/>
    </source>
</evidence>
<dbReference type="RefSeq" id="WP_205143477.1">
    <property type="nucleotide sequence ID" value="NZ_JAFBDN010000006.1"/>
</dbReference>
<name>A0ABT0VHS0_9LACO</name>
<comment type="similarity">
    <text evidence="8">Belongs to the NrdR family.</text>
</comment>
<keyword evidence="6 8" id="KW-0238">DNA-binding</keyword>